<reference evidence="4" key="1">
    <citation type="submission" date="2021-07" db="EMBL/GenBank/DDBJ databases">
        <title>Candidatus Kaistella beijingensis sp. nov. isolated from a municipal wastewater treatment plant is involved in sludge foaming.</title>
        <authorList>
            <person name="Song Y."/>
            <person name="Liu S.-J."/>
        </authorList>
    </citation>
    <scope>NUCLEOTIDE SEQUENCE</scope>
    <source>
        <strain evidence="4">DSM 43998</strain>
    </source>
</reference>
<keyword evidence="2" id="KW-0472">Membrane</keyword>
<organism evidence="4 5">
    <name type="scientific">Skermania pinensis</name>
    <dbReference type="NCBI Taxonomy" id="39122"/>
    <lineage>
        <taxon>Bacteria</taxon>
        <taxon>Bacillati</taxon>
        <taxon>Actinomycetota</taxon>
        <taxon>Actinomycetes</taxon>
        <taxon>Mycobacteriales</taxon>
        <taxon>Gordoniaceae</taxon>
        <taxon>Skermania</taxon>
    </lineage>
</organism>
<feature type="transmembrane region" description="Helical" evidence="2">
    <location>
        <begin position="12"/>
        <end position="34"/>
    </location>
</feature>
<dbReference type="Proteomes" id="UP000887023">
    <property type="component" value="Chromosome"/>
</dbReference>
<evidence type="ECO:0000256" key="2">
    <source>
        <dbReference type="SAM" id="Phobius"/>
    </source>
</evidence>
<gene>
    <name evidence="4" type="ORF">KV203_17825</name>
</gene>
<accession>A0ABX8S9I0</accession>
<dbReference type="EMBL" id="CP079105">
    <property type="protein sequence ID" value="QXQ13639.1"/>
    <property type="molecule type" value="Genomic_DNA"/>
</dbReference>
<feature type="domain" description="DUF6779" evidence="3">
    <location>
        <begin position="41"/>
        <end position="147"/>
    </location>
</feature>
<evidence type="ECO:0000313" key="5">
    <source>
        <dbReference type="Proteomes" id="UP000887023"/>
    </source>
</evidence>
<evidence type="ECO:0000256" key="1">
    <source>
        <dbReference type="SAM" id="MobiDB-lite"/>
    </source>
</evidence>
<feature type="transmembrane region" description="Helical" evidence="2">
    <location>
        <begin position="40"/>
        <end position="60"/>
    </location>
</feature>
<feature type="compositionally biased region" description="Pro residues" evidence="1">
    <location>
        <begin position="264"/>
        <end position="273"/>
    </location>
</feature>
<name>A0ABX8S9I0_9ACTN</name>
<evidence type="ECO:0000259" key="3">
    <source>
        <dbReference type="Pfam" id="PF20570"/>
    </source>
</evidence>
<protein>
    <recommendedName>
        <fullName evidence="3">DUF6779 domain-containing protein</fullName>
    </recommendedName>
</protein>
<sequence>MGVSARIGKLRPPASLVVGVIVALGVAASAVLVFSQSAQMLRIGVVVGLWSAVLGVFAMVRYRRESLADRAKLADLQQVYELELDREIAARREFENRLRGGAAAAELGHPDIAALRAELTSLRSNLEALFGGGLPVERLALRAQLTRVQELTSTAFQNFQPSASGLLVPDGTPPAPQFAPEVTDRPQFANPDDEPLTVETAVVSETAVVGNVAAVSNTAVSNAAVVSLESGSLVLPVGVSATGWTEWWGIGAGPATNGAKPAMPAEPPPPAEPAEPETPAAETAETETPDTKAPDTEAPDSETDTDGPDAGASATELASIGLDSPRRRRRIDADESTAEADGSHTEGLSVAQILANLQAERAGA</sequence>
<dbReference type="RefSeq" id="WP_217995962.1">
    <property type="nucleotide sequence ID" value="NZ_CBCRUZ010000005.1"/>
</dbReference>
<feature type="region of interest" description="Disordered" evidence="1">
    <location>
        <begin position="252"/>
        <end position="347"/>
    </location>
</feature>
<keyword evidence="2" id="KW-0812">Transmembrane</keyword>
<evidence type="ECO:0000313" key="4">
    <source>
        <dbReference type="EMBL" id="QXQ13639.1"/>
    </source>
</evidence>
<dbReference type="InterPro" id="IPR046706">
    <property type="entry name" value="DUF6779"/>
</dbReference>
<dbReference type="Pfam" id="PF20570">
    <property type="entry name" value="DUF6779"/>
    <property type="match status" value="1"/>
</dbReference>
<keyword evidence="5" id="KW-1185">Reference proteome</keyword>
<feature type="compositionally biased region" description="Acidic residues" evidence="1">
    <location>
        <begin position="297"/>
        <end position="307"/>
    </location>
</feature>
<keyword evidence="2" id="KW-1133">Transmembrane helix</keyword>
<proteinExistence type="predicted"/>